<dbReference type="SMART" id="SM00282">
    <property type="entry name" value="LamG"/>
    <property type="match status" value="1"/>
</dbReference>
<dbReference type="Proteomes" id="UP000271272">
    <property type="component" value="Unassembled WGS sequence"/>
</dbReference>
<dbReference type="GO" id="GO:0005737">
    <property type="term" value="C:cytoplasm"/>
    <property type="evidence" value="ECO:0007669"/>
    <property type="project" value="TreeGrafter"/>
</dbReference>
<dbReference type="Gene3D" id="2.120.10.10">
    <property type="match status" value="1"/>
</dbReference>
<dbReference type="Pfam" id="PF13088">
    <property type="entry name" value="BNR_2"/>
    <property type="match status" value="1"/>
</dbReference>
<gene>
    <name evidence="5" type="ORF">EII10_05380</name>
</gene>
<dbReference type="SUPFAM" id="SSF50939">
    <property type="entry name" value="Sialidases"/>
    <property type="match status" value="1"/>
</dbReference>
<dbReference type="InterPro" id="IPR001791">
    <property type="entry name" value="Laminin_G"/>
</dbReference>
<dbReference type="Pfam" id="PF13385">
    <property type="entry name" value="Laminin_G_3"/>
    <property type="match status" value="1"/>
</dbReference>
<dbReference type="InterPro" id="IPR023364">
    <property type="entry name" value="Trans_sialidase_dom3"/>
</dbReference>
<dbReference type="GO" id="GO:0006689">
    <property type="term" value="P:ganglioside catabolic process"/>
    <property type="evidence" value="ECO:0007669"/>
    <property type="project" value="TreeGrafter"/>
</dbReference>
<dbReference type="Gene3D" id="2.40.220.10">
    <property type="entry name" value="Intramolecular Trans-sialidase, Domain 3"/>
    <property type="match status" value="1"/>
</dbReference>
<dbReference type="GO" id="GO:0016020">
    <property type="term" value="C:membrane"/>
    <property type="evidence" value="ECO:0007669"/>
    <property type="project" value="TreeGrafter"/>
</dbReference>
<dbReference type="InterPro" id="IPR036278">
    <property type="entry name" value="Sialidase_sf"/>
</dbReference>
<organism evidence="5 6">
    <name type="scientific">Actinomyces bowdenii</name>
    <dbReference type="NCBI Taxonomy" id="131109"/>
    <lineage>
        <taxon>Bacteria</taxon>
        <taxon>Bacillati</taxon>
        <taxon>Actinomycetota</taxon>
        <taxon>Actinomycetes</taxon>
        <taxon>Actinomycetales</taxon>
        <taxon>Actinomycetaceae</taxon>
        <taxon>Actinomyces</taxon>
    </lineage>
</organism>
<dbReference type="EMBL" id="RQZC01000005">
    <property type="protein sequence ID" value="RRD29789.1"/>
    <property type="molecule type" value="Genomic_DNA"/>
</dbReference>
<dbReference type="AlphaFoldDB" id="A0A3P1V6L5"/>
<dbReference type="InterPro" id="IPR026856">
    <property type="entry name" value="Sialidase_fam"/>
</dbReference>
<dbReference type="PANTHER" id="PTHR10628:SF30">
    <property type="entry name" value="EXO-ALPHA-SIALIDASE"/>
    <property type="match status" value="1"/>
</dbReference>
<comment type="similarity">
    <text evidence="2">Belongs to the glycosyl hydrolase 33 family.</text>
</comment>
<evidence type="ECO:0000256" key="2">
    <source>
        <dbReference type="ARBA" id="ARBA00009348"/>
    </source>
</evidence>
<keyword evidence="6" id="KW-1185">Reference proteome</keyword>
<dbReference type="Gene3D" id="2.60.120.200">
    <property type="match status" value="2"/>
</dbReference>
<feature type="domain" description="Laminin G" evidence="4">
    <location>
        <begin position="16"/>
        <end position="134"/>
    </location>
</feature>
<protein>
    <recommendedName>
        <fullName evidence="3">exo-alpha-sialidase</fullName>
        <ecNumber evidence="3">3.2.1.18</ecNumber>
    </recommendedName>
</protein>
<dbReference type="GO" id="GO:0004308">
    <property type="term" value="F:exo-alpha-sialidase activity"/>
    <property type="evidence" value="ECO:0007669"/>
    <property type="project" value="UniProtKB-EC"/>
</dbReference>
<dbReference type="PANTHER" id="PTHR10628">
    <property type="entry name" value="SIALIDASE"/>
    <property type="match status" value="1"/>
</dbReference>
<dbReference type="SUPFAM" id="SSF49899">
    <property type="entry name" value="Concanavalin A-like lectins/glucanases"/>
    <property type="match status" value="2"/>
</dbReference>
<evidence type="ECO:0000259" key="4">
    <source>
        <dbReference type="SMART" id="SM00282"/>
    </source>
</evidence>
<dbReference type="CDD" id="cd00110">
    <property type="entry name" value="LamG"/>
    <property type="match status" value="1"/>
</dbReference>
<sequence length="774" mass="83202">MNSWHDDVRTLDATAPSGSITFDLRARASGPLMRILGAEGRSLALRLADSRLLYEVRLPERRSTLDAEDVRGLDDGQWHSVALTAGARGTRLYIDGYQAFCGTTTAFLSDLGALEGLELGGAGARIESFTVHPQVLSAREVLALARPAVPEVEFAASALSAHDVARLAGLRRGSLSLRFRSRGRGQHGVILAASGRGSTLSLAVGPRGLTYRLSAEGEGRDGAAGGERVVEAPGQWSQGQWHDVALVVGHGAVDLYVDGFREAHSPGEFFLGDVQGLERIVVGQDDHGVRLAGEVARAGIHTRILNDAQVKRLSGVDPIETDAVFDRGYAGSASYRIPSILTLASGTVLAAADQRVSSPNDAPNDINLVVRRSLDGGWTWQEPTTVIDCPGTGQDAANVIDSCMVQDPGTGRIHLLIDHFPGGIGQPHCWASVGFDERGRMLLRDRQEVRYALEPDGAVVGIEGEATPWRVDADGGITHQGSPAGNIALAPGAEPDQELHMIPTSYLLHLHSDDDGRTWSEPRHLNPQVKEPWMRFLGTGPGNGIALRHGEHRGRLVIPVYFNNEANWLAMCATVLYSDDHGETWSLGRTPNAGRPTGDGALDPAAFTDEAYSLHEATVVERRDGTLMMLMRNQGPAGRVAVALSQDGGSTWGQVAFDEDLPEIWCQPNAITLPSPAGQDRVVFANASLMLPYRGCGVLRLSLDGGRTWHRSRTLNPGHHVYQCLCALPDGALGVLWENEYQGLYLSRVPLSWFGLDLEPVALPAAETREVEPA</sequence>
<dbReference type="OrthoDB" id="7294637at2"/>
<comment type="catalytic activity">
    <reaction evidence="1">
        <text>Hydrolysis of alpha-(2-&gt;3)-, alpha-(2-&gt;6)-, alpha-(2-&gt;8)- glycosidic linkages of terminal sialic acid residues in oligosaccharides, glycoproteins, glycolipids, colominic acid and synthetic substrates.</text>
        <dbReference type="EC" id="3.2.1.18"/>
    </reaction>
</comment>
<evidence type="ECO:0000256" key="3">
    <source>
        <dbReference type="ARBA" id="ARBA00012733"/>
    </source>
</evidence>
<proteinExistence type="inferred from homology"/>
<reference evidence="5 6" key="1">
    <citation type="submission" date="2018-11" db="EMBL/GenBank/DDBJ databases">
        <title>Genomes From Bacteria Associated with the Canine Oral Cavity: a Test Case for Automated Genome-Based Taxonomic Assignment.</title>
        <authorList>
            <person name="Coil D.A."/>
            <person name="Jospin G."/>
            <person name="Darling A.E."/>
            <person name="Wallis C."/>
            <person name="Davis I.J."/>
            <person name="Harris S."/>
            <person name="Eisen J.A."/>
            <person name="Holcombe L.J."/>
            <person name="O'Flynn C."/>
        </authorList>
    </citation>
    <scope>NUCLEOTIDE SEQUENCE [LARGE SCALE GENOMIC DNA]</scope>
    <source>
        <strain evidence="5 6">OH5050</strain>
    </source>
</reference>
<accession>A0A3P1V6L5</accession>
<name>A0A3P1V6L5_9ACTO</name>
<dbReference type="EC" id="3.2.1.18" evidence="3"/>
<evidence type="ECO:0000313" key="6">
    <source>
        <dbReference type="Proteomes" id="UP000271272"/>
    </source>
</evidence>
<evidence type="ECO:0000256" key="1">
    <source>
        <dbReference type="ARBA" id="ARBA00000427"/>
    </source>
</evidence>
<dbReference type="InterPro" id="IPR011040">
    <property type="entry name" value="Sialidase"/>
</dbReference>
<dbReference type="Pfam" id="PF02210">
    <property type="entry name" value="Laminin_G_2"/>
    <property type="match status" value="1"/>
</dbReference>
<evidence type="ECO:0000313" key="5">
    <source>
        <dbReference type="EMBL" id="RRD29789.1"/>
    </source>
</evidence>
<dbReference type="InterPro" id="IPR013320">
    <property type="entry name" value="ConA-like_dom_sf"/>
</dbReference>
<dbReference type="GO" id="GO:0009313">
    <property type="term" value="P:oligosaccharide catabolic process"/>
    <property type="evidence" value="ECO:0007669"/>
    <property type="project" value="TreeGrafter"/>
</dbReference>
<comment type="caution">
    <text evidence="5">The sequence shown here is derived from an EMBL/GenBank/DDBJ whole genome shotgun (WGS) entry which is preliminary data.</text>
</comment>
<dbReference type="CDD" id="cd15482">
    <property type="entry name" value="Sialidase_non-viral"/>
    <property type="match status" value="1"/>
</dbReference>